<dbReference type="VEuPathDB" id="FungiDB:yc1106_08099"/>
<dbReference type="AlphaFoldDB" id="A0A9Q8ZFM1"/>
<evidence type="ECO:0000256" key="1">
    <source>
        <dbReference type="SAM" id="MobiDB-lite"/>
    </source>
</evidence>
<dbReference type="OrthoDB" id="3501153at2759"/>
<dbReference type="InterPro" id="IPR053008">
    <property type="entry name" value="Phomopsin_biosynth_assoc"/>
</dbReference>
<organism evidence="3 4">
    <name type="scientific">Curvularia clavata</name>
    <dbReference type="NCBI Taxonomy" id="95742"/>
    <lineage>
        <taxon>Eukaryota</taxon>
        <taxon>Fungi</taxon>
        <taxon>Dikarya</taxon>
        <taxon>Ascomycota</taxon>
        <taxon>Pezizomycotina</taxon>
        <taxon>Dothideomycetes</taxon>
        <taxon>Pleosporomycetidae</taxon>
        <taxon>Pleosporales</taxon>
        <taxon>Pleosporineae</taxon>
        <taxon>Pleosporaceae</taxon>
        <taxon>Curvularia</taxon>
    </lineage>
</organism>
<dbReference type="PANTHER" id="PTHR35896:SF3">
    <property type="entry name" value="MAJOR FACILITATOR SUPERFAMILY TRANSPORTER"/>
    <property type="match status" value="1"/>
</dbReference>
<feature type="compositionally biased region" description="Basic and acidic residues" evidence="1">
    <location>
        <begin position="9"/>
        <end position="20"/>
    </location>
</feature>
<reference evidence="3" key="1">
    <citation type="submission" date="2021-12" db="EMBL/GenBank/DDBJ databases">
        <title>Curvularia clavata genome.</title>
        <authorList>
            <person name="Cao Y."/>
        </authorList>
    </citation>
    <scope>NUCLEOTIDE SEQUENCE</scope>
    <source>
        <strain evidence="3">Yc1106</strain>
    </source>
</reference>
<name>A0A9Q8ZFM1_CURCL</name>
<evidence type="ECO:0000313" key="3">
    <source>
        <dbReference type="EMBL" id="USP80825.1"/>
    </source>
</evidence>
<gene>
    <name evidence="3" type="ORF">yc1106_08099</name>
</gene>
<proteinExistence type="predicted"/>
<dbReference type="Proteomes" id="UP001056012">
    <property type="component" value="Chromosome 6"/>
</dbReference>
<keyword evidence="2" id="KW-0472">Membrane</keyword>
<keyword evidence="2" id="KW-0812">Transmembrane</keyword>
<feature type="transmembrane region" description="Helical" evidence="2">
    <location>
        <begin position="56"/>
        <end position="78"/>
    </location>
</feature>
<accession>A0A9Q8ZFM1</accession>
<dbReference type="EMBL" id="CP089279">
    <property type="protein sequence ID" value="USP80825.1"/>
    <property type="molecule type" value="Genomic_DNA"/>
</dbReference>
<evidence type="ECO:0000256" key="2">
    <source>
        <dbReference type="SAM" id="Phobius"/>
    </source>
</evidence>
<keyword evidence="4" id="KW-1185">Reference proteome</keyword>
<protein>
    <submittedName>
        <fullName evidence="3">Uncharacterized protein</fullName>
    </submittedName>
</protein>
<evidence type="ECO:0000313" key="4">
    <source>
        <dbReference type="Proteomes" id="UP001056012"/>
    </source>
</evidence>
<sequence>MPGLFHSPKPSDRILPRNDNGRQKLLPQDLENQDILLEKTFLESLGPKFHRSIAHINAAVVALFLFTVVAGSLAWLGVSATLRTDDAPKSSKLYTDCGSNHSTAIAAGCVYDIVAPQWTPPECYNAPLSEEYARKIPKPMFFRWPNLTEPIPEDPLEISRHDTIWTFDAYHTMHCVYILELAALAAGMASSGQQDVFLNHIAANSKHTKHCTELLSGNNSSPGPTEIHRPGAALRCKRLET</sequence>
<dbReference type="PANTHER" id="PTHR35896">
    <property type="entry name" value="IG-LIKE DOMAIN-CONTAINING PROTEIN"/>
    <property type="match status" value="1"/>
</dbReference>
<keyword evidence="2" id="KW-1133">Transmembrane helix</keyword>
<feature type="region of interest" description="Disordered" evidence="1">
    <location>
        <begin position="1"/>
        <end position="20"/>
    </location>
</feature>